<dbReference type="GO" id="GO:0097542">
    <property type="term" value="C:ciliary tip"/>
    <property type="evidence" value="ECO:0007669"/>
    <property type="project" value="TreeGrafter"/>
</dbReference>
<accession>A0A8J2WKA5</accession>
<dbReference type="PANTHER" id="PTHR14881:SF4">
    <property type="entry name" value="LISH DOMAIN-CONTAINING PROTEIN ARMC9"/>
    <property type="match status" value="1"/>
</dbReference>
<name>A0A8J2WKA5_9CRUS</name>
<evidence type="ECO:0000259" key="1">
    <source>
        <dbReference type="Pfam" id="PF23138"/>
    </source>
</evidence>
<dbReference type="OrthoDB" id="538223at2759"/>
<gene>
    <name evidence="2" type="ORF">DGAL_LOCUS8874</name>
</gene>
<dbReference type="InterPro" id="IPR056327">
    <property type="entry name" value="ARMC9_CTLH-like_dom"/>
</dbReference>
<dbReference type="Proteomes" id="UP000789390">
    <property type="component" value="Unassembled WGS sequence"/>
</dbReference>
<dbReference type="GO" id="GO:0005814">
    <property type="term" value="C:centriole"/>
    <property type="evidence" value="ECO:0007669"/>
    <property type="project" value="TreeGrafter"/>
</dbReference>
<evidence type="ECO:0000313" key="2">
    <source>
        <dbReference type="EMBL" id="CAH0105803.1"/>
    </source>
</evidence>
<keyword evidence="3" id="KW-1185">Reference proteome</keyword>
<sequence length="251" mass="29520">MEDYVCCRELAQQLDEHFFKGDCDKFLEVWESLVGITEESITDPNYDFSLIVDFKLKLYFTVLQMSIANGEKKAKKKFANFLQEKGSVYSRFNELTPYFAIPYIENQNHFLLKEILKDEWVQQLKSQWKDFLEKRISQIHGDDKIRLDQQIRKYFNLKAKFTKLKDDHKSLLDLATRLVAALEESIRGDIKCSLETFENYNQQIMIYSHSLLKTNFSEGEQKSSIEVGFQWEARSLRTSTSVETIGSRNSL</sequence>
<dbReference type="GO" id="GO:0060271">
    <property type="term" value="P:cilium assembly"/>
    <property type="evidence" value="ECO:0007669"/>
    <property type="project" value="InterPro"/>
</dbReference>
<organism evidence="2 3">
    <name type="scientific">Daphnia galeata</name>
    <dbReference type="NCBI Taxonomy" id="27404"/>
    <lineage>
        <taxon>Eukaryota</taxon>
        <taxon>Metazoa</taxon>
        <taxon>Ecdysozoa</taxon>
        <taxon>Arthropoda</taxon>
        <taxon>Crustacea</taxon>
        <taxon>Branchiopoda</taxon>
        <taxon>Diplostraca</taxon>
        <taxon>Cladocera</taxon>
        <taxon>Anomopoda</taxon>
        <taxon>Daphniidae</taxon>
        <taxon>Daphnia</taxon>
    </lineage>
</organism>
<dbReference type="InterPro" id="IPR040369">
    <property type="entry name" value="ARMC9"/>
</dbReference>
<feature type="domain" description="ARMC9 CTLH-like" evidence="1">
    <location>
        <begin position="11"/>
        <end position="136"/>
    </location>
</feature>
<dbReference type="EMBL" id="CAKKLH010000201">
    <property type="protein sequence ID" value="CAH0105803.1"/>
    <property type="molecule type" value="Genomic_DNA"/>
</dbReference>
<dbReference type="GO" id="GO:0036064">
    <property type="term" value="C:ciliary basal body"/>
    <property type="evidence" value="ECO:0007669"/>
    <property type="project" value="InterPro"/>
</dbReference>
<dbReference type="PANTHER" id="PTHR14881">
    <property type="entry name" value="LISH DOMAIN-CONTAINING PROTEIN ARMC9"/>
    <property type="match status" value="1"/>
</dbReference>
<dbReference type="Pfam" id="PF23138">
    <property type="entry name" value="CTLH_Armc9"/>
    <property type="match status" value="1"/>
</dbReference>
<protein>
    <recommendedName>
        <fullName evidence="1">ARMC9 CTLH-like domain-containing protein</fullName>
    </recommendedName>
</protein>
<evidence type="ECO:0000313" key="3">
    <source>
        <dbReference type="Proteomes" id="UP000789390"/>
    </source>
</evidence>
<comment type="caution">
    <text evidence="2">The sequence shown here is derived from an EMBL/GenBank/DDBJ whole genome shotgun (WGS) entry which is preliminary data.</text>
</comment>
<proteinExistence type="predicted"/>
<dbReference type="AlphaFoldDB" id="A0A8J2WKA5"/>
<reference evidence="2" key="1">
    <citation type="submission" date="2021-11" db="EMBL/GenBank/DDBJ databases">
        <authorList>
            <person name="Schell T."/>
        </authorList>
    </citation>
    <scope>NUCLEOTIDE SEQUENCE</scope>
    <source>
        <strain evidence="2">M5</strain>
    </source>
</reference>